<dbReference type="FunFam" id="1.20.140.10:FF:000004">
    <property type="entry name" value="Acyl-CoA dehydrogenase FadE25"/>
    <property type="match status" value="1"/>
</dbReference>
<dbReference type="PROSITE" id="PS00072">
    <property type="entry name" value="ACYL_COA_DH_1"/>
    <property type="match status" value="1"/>
</dbReference>
<dbReference type="AlphaFoldDB" id="A0A0S7YGD9"/>
<dbReference type="Pfam" id="PF02770">
    <property type="entry name" value="Acyl-CoA_dh_M"/>
    <property type="match status" value="1"/>
</dbReference>
<accession>A0A0S7YGD9</accession>
<evidence type="ECO:0000256" key="4">
    <source>
        <dbReference type="ARBA" id="ARBA00022827"/>
    </source>
</evidence>
<dbReference type="InterPro" id="IPR013786">
    <property type="entry name" value="AcylCoA_DH/ox_N"/>
</dbReference>
<dbReference type="InterPro" id="IPR037069">
    <property type="entry name" value="AcylCoA_DH/ox_N_sf"/>
</dbReference>
<dbReference type="SUPFAM" id="SSF56645">
    <property type="entry name" value="Acyl-CoA dehydrogenase NM domain-like"/>
    <property type="match status" value="1"/>
</dbReference>
<dbReference type="PIRSF" id="PIRSF016578">
    <property type="entry name" value="HsaA"/>
    <property type="match status" value="1"/>
</dbReference>
<dbReference type="InterPro" id="IPR009100">
    <property type="entry name" value="AcylCoA_DH/oxidase_NM_dom_sf"/>
</dbReference>
<dbReference type="PANTHER" id="PTHR43884">
    <property type="entry name" value="ACYL-COA DEHYDROGENASE"/>
    <property type="match status" value="1"/>
</dbReference>
<evidence type="ECO:0000259" key="9">
    <source>
        <dbReference type="Pfam" id="PF02771"/>
    </source>
</evidence>
<dbReference type="InterPro" id="IPR006091">
    <property type="entry name" value="Acyl-CoA_Oxase/DH_mid-dom"/>
</dbReference>
<sequence>MILDERYHNFRAKVKDFADKEVAPRAKGLDQKGEFPWDLVKRMAELELLAIYLPKEYGGAGLDILSYAIAVEEVGRVCGSTGIFLAAHASLGIFPIYFAGTEEQKQKWLAPLAKGEKIGSFGLTEPDAGSDAAATQTTAKLVGEEYVVNGTKRFITSGSIADIIVFTATKDPLLGYPGISAFVVEKGTPGFSPGKDEEKLGLRGSITSELIFEDCKIPKQNLLGNEGDGFKIFMETLDGGRISIGALALGIAQGALDASLKFAKENKKSGKPLYKLQNIQSMIAEMATNVEAARLLIYQAAMLKDNNKPFTKEAAMAKYYASDIGTKVTNMAIDIHGMLGITDQYPVERFLRDEKLMEIGEGTSEIQKIVIARKILGK</sequence>
<evidence type="ECO:0000256" key="2">
    <source>
        <dbReference type="ARBA" id="ARBA00009347"/>
    </source>
</evidence>
<dbReference type="GO" id="GO:0003995">
    <property type="term" value="F:acyl-CoA dehydrogenase activity"/>
    <property type="evidence" value="ECO:0007669"/>
    <property type="project" value="InterPro"/>
</dbReference>
<dbReference type="InterPro" id="IPR036250">
    <property type="entry name" value="AcylCo_DH-like_C"/>
</dbReference>
<reference evidence="10 11" key="1">
    <citation type="journal article" date="2015" name="Microbiome">
        <title>Genomic resolution of linkages in carbon, nitrogen, and sulfur cycling among widespread estuary sediment bacteria.</title>
        <authorList>
            <person name="Baker B.J."/>
            <person name="Lazar C.S."/>
            <person name="Teske A.P."/>
            <person name="Dick G.J."/>
        </authorList>
    </citation>
    <scope>NUCLEOTIDE SEQUENCE [LARGE SCALE GENOMIC DNA]</scope>
    <source>
        <strain evidence="10">DG_78</strain>
    </source>
</reference>
<keyword evidence="5 6" id="KW-0560">Oxidoreductase</keyword>
<dbReference type="FunFam" id="1.10.540.10:FF:000002">
    <property type="entry name" value="Acyl-CoA dehydrogenase FadE19"/>
    <property type="match status" value="1"/>
</dbReference>
<dbReference type="EMBL" id="LJNI01000024">
    <property type="protein sequence ID" value="KPJ73879.1"/>
    <property type="molecule type" value="Genomic_DNA"/>
</dbReference>
<gene>
    <name evidence="10" type="ORF">AMJ52_02830</name>
</gene>
<evidence type="ECO:0000259" key="7">
    <source>
        <dbReference type="Pfam" id="PF00441"/>
    </source>
</evidence>
<dbReference type="InterPro" id="IPR046373">
    <property type="entry name" value="Acyl-CoA_Oxase/DH_mid-dom_sf"/>
</dbReference>
<name>A0A0S7YGD9_UNCT6</name>
<dbReference type="SUPFAM" id="SSF47203">
    <property type="entry name" value="Acyl-CoA dehydrogenase C-terminal domain-like"/>
    <property type="match status" value="1"/>
</dbReference>
<organism evidence="10 11">
    <name type="scientific">candidate division TA06 bacterium DG_78</name>
    <dbReference type="NCBI Taxonomy" id="1703772"/>
    <lineage>
        <taxon>Bacteria</taxon>
        <taxon>Bacteria division TA06</taxon>
    </lineage>
</organism>
<feature type="domain" description="Acyl-CoA dehydrogenase/oxidase N-terminal" evidence="9">
    <location>
        <begin position="6"/>
        <end position="116"/>
    </location>
</feature>
<evidence type="ECO:0000313" key="11">
    <source>
        <dbReference type="Proteomes" id="UP000051012"/>
    </source>
</evidence>
<comment type="similarity">
    <text evidence="2 6">Belongs to the acyl-CoA dehydrogenase family.</text>
</comment>
<dbReference type="InterPro" id="IPR009075">
    <property type="entry name" value="AcylCo_DH/oxidase_C"/>
</dbReference>
<keyword evidence="3 6" id="KW-0285">Flavoprotein</keyword>
<evidence type="ECO:0000313" key="10">
    <source>
        <dbReference type="EMBL" id="KPJ73879.1"/>
    </source>
</evidence>
<keyword evidence="4 6" id="KW-0274">FAD</keyword>
<feature type="domain" description="Acyl-CoA dehydrogenase/oxidase C-terminal" evidence="7">
    <location>
        <begin position="227"/>
        <end position="376"/>
    </location>
</feature>
<evidence type="ECO:0000259" key="8">
    <source>
        <dbReference type="Pfam" id="PF02770"/>
    </source>
</evidence>
<dbReference type="Proteomes" id="UP000051012">
    <property type="component" value="Unassembled WGS sequence"/>
</dbReference>
<evidence type="ECO:0000256" key="1">
    <source>
        <dbReference type="ARBA" id="ARBA00001974"/>
    </source>
</evidence>
<dbReference type="Pfam" id="PF00441">
    <property type="entry name" value="Acyl-CoA_dh_1"/>
    <property type="match status" value="1"/>
</dbReference>
<dbReference type="Gene3D" id="1.10.540.10">
    <property type="entry name" value="Acyl-CoA dehydrogenase/oxidase, N-terminal domain"/>
    <property type="match status" value="1"/>
</dbReference>
<dbReference type="InterPro" id="IPR006089">
    <property type="entry name" value="Acyl-CoA_DH_CS"/>
</dbReference>
<dbReference type="Pfam" id="PF02771">
    <property type="entry name" value="Acyl-CoA_dh_N"/>
    <property type="match status" value="1"/>
</dbReference>
<dbReference type="PANTHER" id="PTHR43884:SF12">
    <property type="entry name" value="ISOVALERYL-COA DEHYDROGENASE, MITOCHONDRIAL-RELATED"/>
    <property type="match status" value="1"/>
</dbReference>
<evidence type="ECO:0000256" key="3">
    <source>
        <dbReference type="ARBA" id="ARBA00022630"/>
    </source>
</evidence>
<proteinExistence type="inferred from homology"/>
<dbReference type="FunFam" id="2.40.110.10:FF:000001">
    <property type="entry name" value="Acyl-CoA dehydrogenase, mitochondrial"/>
    <property type="match status" value="1"/>
</dbReference>
<dbReference type="Gene3D" id="2.40.110.10">
    <property type="entry name" value="Butyryl-CoA Dehydrogenase, subunit A, domain 2"/>
    <property type="match status" value="1"/>
</dbReference>
<comment type="cofactor">
    <cofactor evidence="1 6">
        <name>FAD</name>
        <dbReference type="ChEBI" id="CHEBI:57692"/>
    </cofactor>
</comment>
<comment type="caution">
    <text evidence="10">The sequence shown here is derived from an EMBL/GenBank/DDBJ whole genome shotgun (WGS) entry which is preliminary data.</text>
</comment>
<feature type="domain" description="Acyl-CoA oxidase/dehydrogenase middle" evidence="8">
    <location>
        <begin position="120"/>
        <end position="215"/>
    </location>
</feature>
<evidence type="ECO:0000256" key="6">
    <source>
        <dbReference type="RuleBase" id="RU362125"/>
    </source>
</evidence>
<evidence type="ECO:0000256" key="5">
    <source>
        <dbReference type="ARBA" id="ARBA00023002"/>
    </source>
</evidence>
<dbReference type="Gene3D" id="1.20.140.10">
    <property type="entry name" value="Butyryl-CoA Dehydrogenase, subunit A, domain 3"/>
    <property type="match status" value="1"/>
</dbReference>
<protein>
    <submittedName>
        <fullName evidence="10">Acyl-CoA dehydrogenase</fullName>
    </submittedName>
</protein>
<dbReference type="PATRIC" id="fig|1703772.3.peg.937"/>
<dbReference type="GO" id="GO:0050660">
    <property type="term" value="F:flavin adenine dinucleotide binding"/>
    <property type="evidence" value="ECO:0007669"/>
    <property type="project" value="InterPro"/>
</dbReference>